<sequence>MPPPPIAPGGPGQVPYGYPGTAPAYGYPGPSHAPYGGGPYPGGTGYAWPGPQPAPSNGMGTASLVLGIIAAAGFLLWPVALVLGVLAVIFGAVGRSKARRGEATNPGVALAGLICGAAGIVLVAALFAFAIAMNT</sequence>
<dbReference type="Proteomes" id="UP000268329">
    <property type="component" value="Chromosome"/>
</dbReference>
<dbReference type="OrthoDB" id="4338073at2"/>
<feature type="domain" description="DUF4190" evidence="2">
    <location>
        <begin position="59"/>
        <end position="125"/>
    </location>
</feature>
<keyword evidence="1" id="KW-1133">Transmembrane helix</keyword>
<gene>
    <name evidence="3" type="ORF">D9753_09825</name>
</gene>
<reference evidence="3 4" key="1">
    <citation type="submission" date="2018-10" db="EMBL/GenBank/DDBJ databases">
        <title>The genome of Streptomyces dangxiongensis Z022.</title>
        <authorList>
            <person name="Zhang B."/>
        </authorList>
    </citation>
    <scope>NUCLEOTIDE SEQUENCE [LARGE SCALE GENOMIC DNA]</scope>
    <source>
        <strain evidence="3 4">Z022</strain>
    </source>
</reference>
<name>A0A3G2JPI1_9ACTN</name>
<dbReference type="EMBL" id="CP033073">
    <property type="protein sequence ID" value="AYN43581.1"/>
    <property type="molecule type" value="Genomic_DNA"/>
</dbReference>
<protein>
    <submittedName>
        <fullName evidence="3">DUF4190 domain-containing protein</fullName>
    </submittedName>
</protein>
<dbReference type="KEGG" id="sdd:D9753_09825"/>
<evidence type="ECO:0000256" key="1">
    <source>
        <dbReference type="SAM" id="Phobius"/>
    </source>
</evidence>
<keyword evidence="1" id="KW-0812">Transmembrane</keyword>
<feature type="transmembrane region" description="Helical" evidence="1">
    <location>
        <begin position="106"/>
        <end position="132"/>
    </location>
</feature>
<evidence type="ECO:0000259" key="2">
    <source>
        <dbReference type="Pfam" id="PF13828"/>
    </source>
</evidence>
<dbReference type="InterPro" id="IPR025241">
    <property type="entry name" value="DUF4190"/>
</dbReference>
<proteinExistence type="predicted"/>
<evidence type="ECO:0000313" key="3">
    <source>
        <dbReference type="EMBL" id="AYN43581.1"/>
    </source>
</evidence>
<organism evidence="3 4">
    <name type="scientific">Streptomyces dangxiongensis</name>
    <dbReference type="NCBI Taxonomy" id="1442032"/>
    <lineage>
        <taxon>Bacteria</taxon>
        <taxon>Bacillati</taxon>
        <taxon>Actinomycetota</taxon>
        <taxon>Actinomycetes</taxon>
        <taxon>Kitasatosporales</taxon>
        <taxon>Streptomycetaceae</taxon>
        <taxon>Streptomyces</taxon>
    </lineage>
</organism>
<evidence type="ECO:0000313" key="4">
    <source>
        <dbReference type="Proteomes" id="UP000268329"/>
    </source>
</evidence>
<keyword evidence="4" id="KW-1185">Reference proteome</keyword>
<accession>A0A3G2JPI1</accession>
<dbReference type="AlphaFoldDB" id="A0A3G2JPI1"/>
<keyword evidence="1" id="KW-0472">Membrane</keyword>
<dbReference type="Pfam" id="PF13828">
    <property type="entry name" value="DUF4190"/>
    <property type="match status" value="1"/>
</dbReference>
<feature type="transmembrane region" description="Helical" evidence="1">
    <location>
        <begin position="64"/>
        <end position="94"/>
    </location>
</feature>